<protein>
    <recommendedName>
        <fullName evidence="3">SAC domain-containing protein</fullName>
    </recommendedName>
</protein>
<dbReference type="AlphaFoldDB" id="A0A8X7MS44"/>
<dbReference type="PANTHER" id="PTHR45662:SF2">
    <property type="entry name" value="PHOSPHATIDYLINOSITOL-3-PHOSPHATASE SAC1"/>
    <property type="match status" value="1"/>
</dbReference>
<evidence type="ECO:0000256" key="2">
    <source>
        <dbReference type="SAM" id="Phobius"/>
    </source>
</evidence>
<dbReference type="PROSITE" id="PS50275">
    <property type="entry name" value="SAC"/>
    <property type="match status" value="1"/>
</dbReference>
<dbReference type="GO" id="GO:0043812">
    <property type="term" value="F:phosphatidylinositol-4-phosphate phosphatase activity"/>
    <property type="evidence" value="ECO:0007669"/>
    <property type="project" value="TreeGrafter"/>
</dbReference>
<reference evidence="4" key="2">
    <citation type="journal article" date="2019" name="IMA Fungus">
        <title>Genome sequencing and comparison of five Tilletia species to identify candidate genes for the detection of regulated species infecting wheat.</title>
        <authorList>
            <person name="Nguyen H.D.T."/>
            <person name="Sultana T."/>
            <person name="Kesanakurti P."/>
            <person name="Hambleton S."/>
        </authorList>
    </citation>
    <scope>NUCLEOTIDE SEQUENCE</scope>
    <source>
        <strain evidence="4">DAOMC 236426</strain>
    </source>
</reference>
<dbReference type="Proteomes" id="UP000077684">
    <property type="component" value="Unassembled WGS sequence"/>
</dbReference>
<sequence>MSAPASAPHDGIKLYISPDVYAFEPAGQSAEKAGAVLTINRKTGDVATKPNMDGLLTARERTMDIYGILGLLKLSTTEFLVVITSRSKVASLFGQPIYLATDFRVLPISSSVKSNLLSNPVEAALLAMLKTHLYSAPFYFSYGVDLTNSFQRQSTHPVASDLSKPLWERADERFFWNRHLNARLIEAAGSNAQASPFILPCMYGFLAIKSATINGKDFVFGLLARRSRHRAGTRYFSRGIDKDGHVSNFNESEQFVVYDGEGGAVTGSAFEKEKTSIGGRVEGKIRMSYVQTRGSVPVFWAEVNNLRYKPDLLIMEKPETVEATRKHFEEQTQIYGTNYLANLVNQKGYEKPVKEAYEQALQTLENDKVVYTYYDFHHECKGMKFERVMGLVETLEKKGLTQDNFFHYDDSRSGSKVVREQDAVLRTNCMDCLDRTNVVQSTMGRWVLNKQLVLLGILKEGQGVERETEFMRIFRNIWADHADVVSKAYSGTGALKTDFTRTGKRSKEGALQDGINSITRYVKNNYFDGLRQDAYDLFTGAWAPESDKVPHVDARTVVVKGMPWVFLFSLIMFILTLVLPRTKNMVSGTKLATFWFVVASGSLWYIVDRGLEYVAWPTLNRPNDIMFYDGPGYSSGRYGRGAVTGHWGGASNKPTRSPSTPRITENNKGRRGAAYRAAGGESNGTS</sequence>
<keyword evidence="5" id="KW-1185">Reference proteome</keyword>
<keyword evidence="2" id="KW-0472">Membrane</keyword>
<dbReference type="Pfam" id="PF02383">
    <property type="entry name" value="Syja_N"/>
    <property type="match status" value="1"/>
</dbReference>
<keyword evidence="2" id="KW-1133">Transmembrane helix</keyword>
<organism evidence="4 5">
    <name type="scientific">Tilletia controversa</name>
    <name type="common">dwarf bunt fungus</name>
    <dbReference type="NCBI Taxonomy" id="13291"/>
    <lineage>
        <taxon>Eukaryota</taxon>
        <taxon>Fungi</taxon>
        <taxon>Dikarya</taxon>
        <taxon>Basidiomycota</taxon>
        <taxon>Ustilaginomycotina</taxon>
        <taxon>Exobasidiomycetes</taxon>
        <taxon>Tilletiales</taxon>
        <taxon>Tilletiaceae</taxon>
        <taxon>Tilletia</taxon>
    </lineage>
</organism>
<dbReference type="GO" id="GO:0046856">
    <property type="term" value="P:phosphatidylinositol dephosphorylation"/>
    <property type="evidence" value="ECO:0007669"/>
    <property type="project" value="TreeGrafter"/>
</dbReference>
<feature type="domain" description="SAC" evidence="3">
    <location>
        <begin position="129"/>
        <end position="491"/>
    </location>
</feature>
<feature type="region of interest" description="Disordered" evidence="1">
    <location>
        <begin position="644"/>
        <end position="686"/>
    </location>
</feature>
<evidence type="ECO:0000313" key="5">
    <source>
        <dbReference type="Proteomes" id="UP000077684"/>
    </source>
</evidence>
<dbReference type="PANTHER" id="PTHR45662">
    <property type="entry name" value="PHOSPHATIDYLINOSITIDE PHOSPHATASE SAC1"/>
    <property type="match status" value="1"/>
</dbReference>
<name>A0A8X7MS44_9BASI</name>
<dbReference type="EMBL" id="LWDE02000536">
    <property type="protein sequence ID" value="KAE8246956.1"/>
    <property type="molecule type" value="Genomic_DNA"/>
</dbReference>
<evidence type="ECO:0000313" key="4">
    <source>
        <dbReference type="EMBL" id="KAE8246956.1"/>
    </source>
</evidence>
<keyword evidence="2" id="KW-0812">Transmembrane</keyword>
<comment type="caution">
    <text evidence="4">The sequence shown here is derived from an EMBL/GenBank/DDBJ whole genome shotgun (WGS) entry which is preliminary data.</text>
</comment>
<proteinExistence type="predicted"/>
<dbReference type="InterPro" id="IPR002013">
    <property type="entry name" value="SAC_dom"/>
</dbReference>
<accession>A0A8X7MS44</accession>
<dbReference type="GO" id="GO:0005783">
    <property type="term" value="C:endoplasmic reticulum"/>
    <property type="evidence" value="ECO:0007669"/>
    <property type="project" value="TreeGrafter"/>
</dbReference>
<feature type="transmembrane region" description="Helical" evidence="2">
    <location>
        <begin position="561"/>
        <end position="579"/>
    </location>
</feature>
<evidence type="ECO:0000256" key="1">
    <source>
        <dbReference type="SAM" id="MobiDB-lite"/>
    </source>
</evidence>
<gene>
    <name evidence="4" type="ORF">A4X06_0g4802</name>
</gene>
<evidence type="ECO:0000259" key="3">
    <source>
        <dbReference type="PROSITE" id="PS50275"/>
    </source>
</evidence>
<feature type="compositionally biased region" description="Polar residues" evidence="1">
    <location>
        <begin position="652"/>
        <end position="666"/>
    </location>
</feature>
<reference evidence="4" key="1">
    <citation type="submission" date="2016-04" db="EMBL/GenBank/DDBJ databases">
        <authorList>
            <person name="Nguyen H.D."/>
            <person name="Samba Siva P."/>
            <person name="Cullis J."/>
            <person name="Levesque C.A."/>
            <person name="Hambleton S."/>
        </authorList>
    </citation>
    <scope>NUCLEOTIDE SEQUENCE</scope>
    <source>
        <strain evidence="4">DAOMC 236426</strain>
    </source>
</reference>
<feature type="transmembrane region" description="Helical" evidence="2">
    <location>
        <begin position="591"/>
        <end position="607"/>
    </location>
</feature>